<feature type="region of interest" description="Disordered" evidence="1">
    <location>
        <begin position="298"/>
        <end position="320"/>
    </location>
</feature>
<evidence type="ECO:0000313" key="3">
    <source>
        <dbReference type="Proteomes" id="UP001179501"/>
    </source>
</evidence>
<dbReference type="AlphaFoldDB" id="A0AAE9XGF9"/>
<dbReference type="Proteomes" id="UP001179501">
    <property type="component" value="Chromosome"/>
</dbReference>
<gene>
    <name evidence="2" type="ORF">NY151_07620</name>
</gene>
<dbReference type="RefSeq" id="WP_077084045.1">
    <property type="nucleotide sequence ID" value="NZ_CP116614.1"/>
</dbReference>
<evidence type="ECO:0000313" key="2">
    <source>
        <dbReference type="EMBL" id="WCG02531.1"/>
    </source>
</evidence>
<protein>
    <recommendedName>
        <fullName evidence="4">Nucleotidyltransferase</fullName>
    </recommendedName>
</protein>
<reference evidence="2" key="1">
    <citation type="submission" date="2023-01" db="EMBL/GenBank/DDBJ databases">
        <title>Phages are important unrecognized players in the ecology of the oral pathogen Porphyromonas gingivalis.</title>
        <authorList>
            <person name="Matrishin C.B."/>
            <person name="Kauffman K.M."/>
        </authorList>
    </citation>
    <scope>NUCLEOTIDE SEQUENCE</scope>
    <source>
        <strain evidence="2">ATCC 49417</strain>
    </source>
</reference>
<name>A0AAE9XGF9_PORGN</name>
<proteinExistence type="predicted"/>
<sequence>MELNKNKHLNDVLESHKMRHVRDFSDKVLERKSEIIQKLANHYGTSQRYDAFTSGSMAKHTAINIKFDYDVVQPFKRKAFETLSEMFDDVFSFLEEEYGDVATVRRQKVSVGIKFPQEENDRNPICIDVVPGRELSEEDFLTTKALNLYYNEDVWGFKKGSYQKTNISAQIEHIKEKEQERQIIRLFKIWKNRLNKDYKSFLIELICIKAFDGYSGSTSLWDRLKFAMEYIRDHITDESFHLYDPGNSGNDLMASMDDYKKGELKAEMENMLNNIDNNASFFLPYYFPINDEFDPNKDEGYKVKDSRETVSYPRSPQRFG</sequence>
<evidence type="ECO:0008006" key="4">
    <source>
        <dbReference type="Google" id="ProtNLM"/>
    </source>
</evidence>
<organism evidence="2 3">
    <name type="scientific">Porphyromonas gingivalis</name>
    <name type="common">Bacteroides gingivalis</name>
    <dbReference type="NCBI Taxonomy" id="837"/>
    <lineage>
        <taxon>Bacteria</taxon>
        <taxon>Pseudomonadati</taxon>
        <taxon>Bacteroidota</taxon>
        <taxon>Bacteroidia</taxon>
        <taxon>Bacteroidales</taxon>
        <taxon>Porphyromonadaceae</taxon>
        <taxon>Porphyromonas</taxon>
    </lineage>
</organism>
<dbReference type="InterPro" id="IPR043519">
    <property type="entry name" value="NT_sf"/>
</dbReference>
<dbReference type="EMBL" id="CP116614">
    <property type="protein sequence ID" value="WCG02531.1"/>
    <property type="molecule type" value="Genomic_DNA"/>
</dbReference>
<dbReference type="SUPFAM" id="SSF81301">
    <property type="entry name" value="Nucleotidyltransferase"/>
    <property type="match status" value="1"/>
</dbReference>
<feature type="compositionally biased region" description="Basic and acidic residues" evidence="1">
    <location>
        <begin position="298"/>
        <end position="308"/>
    </location>
</feature>
<evidence type="ECO:0000256" key="1">
    <source>
        <dbReference type="SAM" id="MobiDB-lite"/>
    </source>
</evidence>
<accession>A0AAE9XGF9</accession>